<evidence type="ECO:0000313" key="2">
    <source>
        <dbReference type="EMBL" id="MDO3721982.1"/>
    </source>
</evidence>
<dbReference type="RefSeq" id="WP_302909766.1">
    <property type="nucleotide sequence ID" value="NZ_JAUMIS010000002.1"/>
</dbReference>
<protein>
    <submittedName>
        <fullName evidence="2">Organic solvent ABC transporter permease</fullName>
    </submittedName>
</protein>
<evidence type="ECO:0000256" key="1">
    <source>
        <dbReference type="SAM" id="SignalP"/>
    </source>
</evidence>
<evidence type="ECO:0000313" key="3">
    <source>
        <dbReference type="Proteomes" id="UP001168640"/>
    </source>
</evidence>
<sequence length="375" mass="42341">MRFVQSNRFSLTLVSTVLLAGCLDISGSDDATDDRSVGRLNFNGISGLTYQTQSQRGQVTENGEFKYYPGETLTFWVGDLKLADVVPAQEFVTLLEFLPEVRSQLTNTAPDSDGLSTHKITEQELLEDSAQMNLTRFILALNWTADVASDRTIDIRERVIEQINDALPMIEGEIDFQVSELEFALKDDDKLSPANQLLSKICFYPEEDERCSPPPSQAEIEQAEPIPAEPNEIDENKIYREDLVAKRALILSSTRSIDKVRRDNAQAFMVNELNDITTLVSNRYYLDDYVANHSASDTSLQTAEIRQIGRSTSLVDMDAISTRPHDVVLHSTSWQDAEIEYFVAGEPGGESELILSFRPEDTYRWIRKQLRVVIE</sequence>
<reference evidence="2" key="1">
    <citation type="submission" date="2023-07" db="EMBL/GenBank/DDBJ databases">
        <title>Marinobacter sp. chi1 genome sequencing and assembly.</title>
        <authorList>
            <person name="Park S."/>
        </authorList>
    </citation>
    <scope>NUCLEOTIDE SEQUENCE</scope>
    <source>
        <strain evidence="2">Chi1</strain>
    </source>
</reference>
<keyword evidence="1" id="KW-0732">Signal</keyword>
<organism evidence="2 3">
    <name type="scientific">Marinobacter suaedae</name>
    <dbReference type="NCBI Taxonomy" id="3057675"/>
    <lineage>
        <taxon>Bacteria</taxon>
        <taxon>Pseudomonadati</taxon>
        <taxon>Pseudomonadota</taxon>
        <taxon>Gammaproteobacteria</taxon>
        <taxon>Pseudomonadales</taxon>
        <taxon>Marinobacteraceae</taxon>
        <taxon>Marinobacter</taxon>
    </lineage>
</organism>
<dbReference type="Proteomes" id="UP001168640">
    <property type="component" value="Unassembled WGS sequence"/>
</dbReference>
<keyword evidence="3" id="KW-1185">Reference proteome</keyword>
<proteinExistence type="predicted"/>
<dbReference type="PROSITE" id="PS51257">
    <property type="entry name" value="PROKAR_LIPOPROTEIN"/>
    <property type="match status" value="1"/>
</dbReference>
<comment type="caution">
    <text evidence="2">The sequence shown here is derived from an EMBL/GenBank/DDBJ whole genome shotgun (WGS) entry which is preliminary data.</text>
</comment>
<accession>A0ABT8W155</accession>
<dbReference type="EMBL" id="JAUMIS010000002">
    <property type="protein sequence ID" value="MDO3721982.1"/>
    <property type="molecule type" value="Genomic_DNA"/>
</dbReference>
<gene>
    <name evidence="2" type="ORF">QVZ43_09620</name>
</gene>
<feature type="signal peptide" evidence="1">
    <location>
        <begin position="1"/>
        <end position="20"/>
    </location>
</feature>
<name>A0ABT8W155_9GAMM</name>
<feature type="chain" id="PRO_5045448957" evidence="1">
    <location>
        <begin position="21"/>
        <end position="375"/>
    </location>
</feature>